<accession>A0A4Y5F6W5</accession>
<feature type="compositionally biased region" description="Basic and acidic residues" evidence="1">
    <location>
        <begin position="115"/>
        <end position="131"/>
    </location>
</feature>
<feature type="region of interest" description="Disordered" evidence="1">
    <location>
        <begin position="28"/>
        <end position="86"/>
    </location>
</feature>
<name>A0A4Y5F6W5_FIMAN</name>
<evidence type="ECO:0000256" key="1">
    <source>
        <dbReference type="SAM" id="MobiDB-lite"/>
    </source>
</evidence>
<feature type="region of interest" description="Disordered" evidence="1">
    <location>
        <begin position="114"/>
        <end position="151"/>
    </location>
</feature>
<feature type="compositionally biased region" description="Basic and acidic residues" evidence="1">
    <location>
        <begin position="62"/>
        <end position="81"/>
    </location>
</feature>
<sequence length="260" mass="29499">MTAFKVSFLFLVVLLSTSYARHLENTEKGKTGELPKEVKREDKTSFESMSSANERTLKRTHGMLEDVERRTEQSKEKRQDDMPGIWGRSVGDLVDFPPQKALDAVIQAALQTGQEDFRPQKVDESDEEMQKNLEPPGLWGREIDGEEDEETEEDESLELPFLWQRSIRAPPGLWGRAVQTRQPADTGLWVRGIRRSPPGLWGREFKNGALSPPGLWGREIRNNPPGLWGRALLNSPPGLWGRRLSSFDTEATDSDLNDTE</sequence>
<feature type="signal peptide" evidence="2">
    <location>
        <begin position="1"/>
        <end position="20"/>
    </location>
</feature>
<reference evidence="3" key="1">
    <citation type="submission" date="2017-12" db="EMBL/GenBank/DDBJ databases">
        <title>GLWamides are potentially involved in the polyp contraction in adult stony corals.</title>
        <authorList>
            <person name="Shikina S."/>
            <person name="Chiu Y.-L."/>
            <person name="Yao Y.-C."/>
            <person name="Liu T.-Y."/>
            <person name="Chang C.-F."/>
        </authorList>
    </citation>
    <scope>NUCLEOTIDE SEQUENCE</scope>
</reference>
<keyword evidence="2" id="KW-0732">Signal</keyword>
<feature type="compositionally biased region" description="Basic and acidic residues" evidence="1">
    <location>
        <begin position="28"/>
        <end position="45"/>
    </location>
</feature>
<evidence type="ECO:0000256" key="2">
    <source>
        <dbReference type="SAM" id="SignalP"/>
    </source>
</evidence>
<feature type="chain" id="PRO_5021481303" evidence="2">
    <location>
        <begin position="21"/>
        <end position="260"/>
    </location>
</feature>
<organism evidence="3">
    <name type="scientific">Fimbriaphyllia ancora</name>
    <name type="common">Hammer coral</name>
    <name type="synonym">Euphyllia ancora</name>
    <dbReference type="NCBI Taxonomy" id="46750"/>
    <lineage>
        <taxon>Eukaryota</taxon>
        <taxon>Metazoa</taxon>
        <taxon>Cnidaria</taxon>
        <taxon>Anthozoa</taxon>
        <taxon>Hexacorallia</taxon>
        <taxon>Scleractinia</taxon>
        <taxon>Caryophylliina</taxon>
        <taxon>Caryophylliidae</taxon>
        <taxon>Fimbriaphyllia</taxon>
    </lineage>
</organism>
<dbReference type="EMBL" id="MG657359">
    <property type="protein sequence ID" value="QAU55050.1"/>
    <property type="molecule type" value="mRNA"/>
</dbReference>
<protein>
    <submittedName>
        <fullName evidence="3">GLWamide preprohormone</fullName>
    </submittedName>
</protein>
<dbReference type="AlphaFoldDB" id="A0A4Y5F6W5"/>
<evidence type="ECO:0000313" key="3">
    <source>
        <dbReference type="EMBL" id="QAU55050.1"/>
    </source>
</evidence>
<proteinExistence type="evidence at transcript level"/>